<reference evidence="1" key="1">
    <citation type="submission" date="2022-05" db="EMBL/GenBank/DDBJ databases">
        <title>The Musa troglodytarum L. genome provides insights into the mechanism of non-climacteric behaviour and enrichment of carotenoids.</title>
        <authorList>
            <person name="Wang J."/>
        </authorList>
    </citation>
    <scope>NUCLEOTIDE SEQUENCE</scope>
    <source>
        <tissue evidence="1">Leaf</tissue>
    </source>
</reference>
<sequence length="152" mass="16594">MMALGRVGRTLFRTDTSVSTDSPSNLTSTLGASTPSLKSPCNILQVDCSSVMGTFDMAEDDGFDLHLQVCMYLNLQAYMRRIKPCLTCGPLEGLLLVITTSLHEKSGSGHTHSHVRNWVEAARSTSAQKSMQHLFLLSLAARAHLTPKTFSH</sequence>
<proteinExistence type="predicted"/>
<organism evidence="1 2">
    <name type="scientific">Musa troglodytarum</name>
    <name type="common">fe'i banana</name>
    <dbReference type="NCBI Taxonomy" id="320322"/>
    <lineage>
        <taxon>Eukaryota</taxon>
        <taxon>Viridiplantae</taxon>
        <taxon>Streptophyta</taxon>
        <taxon>Embryophyta</taxon>
        <taxon>Tracheophyta</taxon>
        <taxon>Spermatophyta</taxon>
        <taxon>Magnoliopsida</taxon>
        <taxon>Liliopsida</taxon>
        <taxon>Zingiberales</taxon>
        <taxon>Musaceae</taxon>
        <taxon>Musa</taxon>
    </lineage>
</organism>
<evidence type="ECO:0000313" key="1">
    <source>
        <dbReference type="EMBL" id="URD75914.1"/>
    </source>
</evidence>
<dbReference type="Proteomes" id="UP001055439">
    <property type="component" value="Chromosome 1"/>
</dbReference>
<dbReference type="AlphaFoldDB" id="A0A9E7JCG3"/>
<accession>A0A9E7JCG3</accession>
<gene>
    <name evidence="1" type="ORF">MUK42_35343</name>
</gene>
<protein>
    <submittedName>
        <fullName evidence="1">Uncharacterized protein</fullName>
    </submittedName>
</protein>
<keyword evidence="2" id="KW-1185">Reference proteome</keyword>
<name>A0A9E7JCG3_9LILI</name>
<dbReference type="EMBL" id="CP097502">
    <property type="protein sequence ID" value="URD75914.1"/>
    <property type="molecule type" value="Genomic_DNA"/>
</dbReference>
<evidence type="ECO:0000313" key="2">
    <source>
        <dbReference type="Proteomes" id="UP001055439"/>
    </source>
</evidence>